<comment type="caution">
    <text evidence="3">The sequence shown here is derived from an EMBL/GenBank/DDBJ whole genome shotgun (WGS) entry which is preliminary data.</text>
</comment>
<evidence type="ECO:0000313" key="3">
    <source>
        <dbReference type="EMBL" id="RFS46330.1"/>
    </source>
</evidence>
<feature type="domain" description="DUF2264" evidence="2">
    <location>
        <begin position="23"/>
        <end position="370"/>
    </location>
</feature>
<dbReference type="OrthoDB" id="9813465at2"/>
<dbReference type="InterPro" id="IPR016624">
    <property type="entry name" value="UCP014753"/>
</dbReference>
<dbReference type="AlphaFoldDB" id="A0A372G0T1"/>
<evidence type="ECO:0000313" key="4">
    <source>
        <dbReference type="Proteomes" id="UP000262621"/>
    </source>
</evidence>
<sequence length="680" mass="72932">MSGTPSDLGSATTVPHAAGTWNRNDWLALADRLLTAAAPYASPGHALITFPGPTGGYGRTVDGLEGFARTFLLAGFRIAGARGQGVDELVDRYAAGLATGTDPTSPERWIRLDEHPQAKVEAASLALILDLTRPWLWDRLPTAVQERVVQYLAPAVGDDTYPRINWVWFRLLVQTFLRSAGGPHSLDEMTEDLATHDSFVRPDGWMSDGPERAYDHYVGWALHLYPTLWARMAGAGDLAADRRDRDRANLDRYLRDAVALVGADGSPLVQGRSLIYRFAAAAPFWIGAVAGVPSVSLGQLRRAATQTVRHFVTRGAPDANDLLTLGWHHPWPRLAQDYSGPGSPYWAGKGLLGIALPDDHPVWRAPEEPLPVEERDTVRAVRAPGWLISATRSDGIVRVVNHGTDHATEDAVVGDSPLYTRLGYSTATTPVLDEQGWRNPLDQSVTLVDAAGRATHRAGMRLLALRVGDDGIGLAASRTLARWLDPDPDQRDHGSGRAGRSWPVGHLTVRSLVRGPWELRLAQIEEIAEGIDAAGLHLVVGGWAVPDGVARTVRGGVVDVTAAGLTSRLESVLGAGSPGTTSIPDGGPLGGSLTVPWLAYPARPGTWNACLVELTGTDGRADRQACRAVLDADGASVTVDWPDGLTSTIRLDTDPTGPTGQPARRQRGPTTRAPDQKEKV</sequence>
<protein>
    <submittedName>
        <fullName evidence="3">DUF2264 domain-containing protein</fullName>
    </submittedName>
</protein>
<evidence type="ECO:0000256" key="1">
    <source>
        <dbReference type="SAM" id="MobiDB-lite"/>
    </source>
</evidence>
<reference evidence="3 4" key="1">
    <citation type="submission" date="2018-08" db="EMBL/GenBank/DDBJ databases">
        <title>Verrucosispora craniellae sp. nov., isolated from a marine sponge in the South China Sea.</title>
        <authorList>
            <person name="Li L."/>
            <person name="Lin H.W."/>
        </authorList>
    </citation>
    <scope>NUCLEOTIDE SEQUENCE [LARGE SCALE GENOMIC DNA]</scope>
    <source>
        <strain evidence="3 4">LHW63014</strain>
    </source>
</reference>
<dbReference type="InterPro" id="IPR049349">
    <property type="entry name" value="DUF2264_N"/>
</dbReference>
<evidence type="ECO:0000259" key="2">
    <source>
        <dbReference type="Pfam" id="PF10022"/>
    </source>
</evidence>
<gene>
    <name evidence="3" type="ORF">D0Q02_12755</name>
</gene>
<name>A0A372G0T1_9ACTN</name>
<dbReference type="EMBL" id="QVFU01000010">
    <property type="protein sequence ID" value="RFS46330.1"/>
    <property type="molecule type" value="Genomic_DNA"/>
</dbReference>
<keyword evidence="4" id="KW-1185">Reference proteome</keyword>
<dbReference type="Proteomes" id="UP000262621">
    <property type="component" value="Unassembled WGS sequence"/>
</dbReference>
<dbReference type="PANTHER" id="PTHR35339:SF4">
    <property type="entry name" value="LINALOOL DEHYDRATASE_ISOMERASE DOMAIN-CONTAINING PROTEIN"/>
    <property type="match status" value="1"/>
</dbReference>
<feature type="region of interest" description="Disordered" evidence="1">
    <location>
        <begin position="645"/>
        <end position="680"/>
    </location>
</feature>
<proteinExistence type="predicted"/>
<organism evidence="3 4">
    <name type="scientific">Micromonospora craniellae</name>
    <dbReference type="NCBI Taxonomy" id="2294034"/>
    <lineage>
        <taxon>Bacteria</taxon>
        <taxon>Bacillati</taxon>
        <taxon>Actinomycetota</taxon>
        <taxon>Actinomycetes</taxon>
        <taxon>Micromonosporales</taxon>
        <taxon>Micromonosporaceae</taxon>
        <taxon>Micromonospora</taxon>
    </lineage>
</organism>
<accession>A0A372G0T1</accession>
<dbReference type="PANTHER" id="PTHR35339">
    <property type="entry name" value="LINALOOL DEHYDRATASE_ISOMERASE DOMAIN-CONTAINING PROTEIN"/>
    <property type="match status" value="1"/>
</dbReference>
<dbReference type="Pfam" id="PF10022">
    <property type="entry name" value="DUF2264"/>
    <property type="match status" value="1"/>
</dbReference>